<dbReference type="GO" id="GO:0006351">
    <property type="term" value="P:DNA-templated transcription"/>
    <property type="evidence" value="ECO:0007669"/>
    <property type="project" value="InterPro"/>
</dbReference>
<feature type="compositionally biased region" description="Basic and acidic residues" evidence="6">
    <location>
        <begin position="75"/>
        <end position="101"/>
    </location>
</feature>
<gene>
    <name evidence="10" type="ORF">NAEGRDRAFT_66106</name>
</gene>
<feature type="compositionally biased region" description="Basic residues" evidence="6">
    <location>
        <begin position="268"/>
        <end position="279"/>
    </location>
</feature>
<dbReference type="OrthoDB" id="272392at2759"/>
<dbReference type="eggNOG" id="KOG2587">
    <property type="taxonomic scope" value="Eukaryota"/>
</dbReference>
<comment type="function">
    <text evidence="5">DNA-dependent RNA polymerase catalyzes the transcription of DNA into RNA using the four ribonucleoside triphosphates as substrates. Specific core component of RNA polymerase III which synthesizes small RNAs, such as 5S rRNA and tRNAs.</text>
</comment>
<organism evidence="11">
    <name type="scientific">Naegleria gruberi</name>
    <name type="common">Amoeba</name>
    <dbReference type="NCBI Taxonomy" id="5762"/>
    <lineage>
        <taxon>Eukaryota</taxon>
        <taxon>Discoba</taxon>
        <taxon>Heterolobosea</taxon>
        <taxon>Tetramitia</taxon>
        <taxon>Eutetramitia</taxon>
        <taxon>Vahlkampfiidae</taxon>
        <taxon>Naegleria</taxon>
    </lineage>
</organism>
<dbReference type="GeneID" id="8859146"/>
<dbReference type="Proteomes" id="UP000006671">
    <property type="component" value="Unassembled WGS sequence"/>
</dbReference>
<evidence type="ECO:0000256" key="6">
    <source>
        <dbReference type="SAM" id="MobiDB-lite"/>
    </source>
</evidence>
<evidence type="ECO:0000256" key="3">
    <source>
        <dbReference type="ARBA" id="ARBA00023163"/>
    </source>
</evidence>
<protein>
    <recommendedName>
        <fullName evidence="5">DNA-directed RNA polymerase III subunit RPC3</fullName>
        <shortName evidence="5">RNA polymerase III subunit C3</shortName>
    </recommendedName>
</protein>
<evidence type="ECO:0000256" key="5">
    <source>
        <dbReference type="RuleBase" id="RU367076"/>
    </source>
</evidence>
<dbReference type="Gene3D" id="1.10.10.10">
    <property type="entry name" value="Winged helix-like DNA-binding domain superfamily/Winged helix DNA-binding domain"/>
    <property type="match status" value="4"/>
</dbReference>
<dbReference type="GO" id="GO:0003697">
    <property type="term" value="F:single-stranded DNA binding"/>
    <property type="evidence" value="ECO:0007669"/>
    <property type="project" value="UniProtKB-UniRule"/>
</dbReference>
<dbReference type="VEuPathDB" id="AmoebaDB:NAEGRDRAFT_66106"/>
<evidence type="ECO:0000256" key="2">
    <source>
        <dbReference type="ARBA" id="ARBA00022478"/>
    </source>
</evidence>
<evidence type="ECO:0000313" key="10">
    <source>
        <dbReference type="EMBL" id="EFC45742.1"/>
    </source>
</evidence>
<evidence type="ECO:0000259" key="7">
    <source>
        <dbReference type="Pfam" id="PF05645"/>
    </source>
</evidence>
<evidence type="ECO:0000256" key="1">
    <source>
        <dbReference type="ARBA" id="ARBA00004123"/>
    </source>
</evidence>
<dbReference type="Pfam" id="PF08221">
    <property type="entry name" value="HTH_9"/>
    <property type="match status" value="1"/>
</dbReference>
<dbReference type="InterPro" id="IPR036388">
    <property type="entry name" value="WH-like_DNA-bd_sf"/>
</dbReference>
<comment type="subunit">
    <text evidence="5">Component of the RNA polymerase III (Pol III) complex consisting of 17 subunits.</text>
</comment>
<keyword evidence="4 5" id="KW-0539">Nucleus</keyword>
<dbReference type="OMA" id="GQYVVHM"/>
<dbReference type="InterPro" id="IPR055207">
    <property type="entry name" value="POLR3C_WHD"/>
</dbReference>
<keyword evidence="3 5" id="KW-0804">Transcription</keyword>
<dbReference type="InterPro" id="IPR013197">
    <property type="entry name" value="RNA_pol_III_RPC82-rel_HTH"/>
</dbReference>
<dbReference type="EMBL" id="GG738861">
    <property type="protein sequence ID" value="EFC45742.1"/>
    <property type="molecule type" value="Genomic_DNA"/>
</dbReference>
<evidence type="ECO:0000259" key="9">
    <source>
        <dbReference type="Pfam" id="PF22536"/>
    </source>
</evidence>
<evidence type="ECO:0000313" key="11">
    <source>
        <dbReference type="Proteomes" id="UP000006671"/>
    </source>
</evidence>
<dbReference type="Pfam" id="PF05645">
    <property type="entry name" value="RNA_pol_Rpc82"/>
    <property type="match status" value="1"/>
</dbReference>
<feature type="domain" description="RNA polymerase III Rpc82 C -terminal" evidence="7">
    <location>
        <begin position="217"/>
        <end position="437"/>
    </location>
</feature>
<dbReference type="STRING" id="5762.D2VB64"/>
<dbReference type="Pfam" id="PF22536">
    <property type="entry name" value="WHD_POLR3C"/>
    <property type="match status" value="1"/>
</dbReference>
<comment type="similarity">
    <text evidence="5">Belongs to the eukaryotic RPC3/POLR3C RNA polymerase subunit family.</text>
</comment>
<dbReference type="AlphaFoldDB" id="D2VB64"/>
<accession>D2VB64</accession>
<dbReference type="FunCoup" id="D2VB64">
    <property type="interactions" value="606"/>
</dbReference>
<dbReference type="PANTHER" id="PTHR12949:SF0">
    <property type="entry name" value="DNA-DIRECTED RNA POLYMERASE III SUBUNIT RPC3"/>
    <property type="match status" value="1"/>
</dbReference>
<keyword evidence="11" id="KW-1185">Reference proteome</keyword>
<dbReference type="RefSeq" id="XP_002678486.1">
    <property type="nucleotide sequence ID" value="XM_002678440.1"/>
</dbReference>
<feature type="region of interest" description="Disordered" evidence="6">
    <location>
        <begin position="241"/>
        <end position="310"/>
    </location>
</feature>
<evidence type="ECO:0000259" key="8">
    <source>
        <dbReference type="Pfam" id="PF08221"/>
    </source>
</evidence>
<dbReference type="InterPro" id="IPR008806">
    <property type="entry name" value="RNA_pol_III_Rpc82_C"/>
</dbReference>
<name>D2VB64_NAEGR</name>
<evidence type="ECO:0000256" key="4">
    <source>
        <dbReference type="ARBA" id="ARBA00023242"/>
    </source>
</evidence>
<dbReference type="InterPro" id="IPR039748">
    <property type="entry name" value="RPC3"/>
</dbReference>
<reference evidence="10 11" key="1">
    <citation type="journal article" date="2010" name="Cell">
        <title>The genome of Naegleria gruberi illuminates early eukaryotic versatility.</title>
        <authorList>
            <person name="Fritz-Laylin L.K."/>
            <person name="Prochnik S.E."/>
            <person name="Ginger M.L."/>
            <person name="Dacks J.B."/>
            <person name="Carpenter M.L."/>
            <person name="Field M.C."/>
            <person name="Kuo A."/>
            <person name="Paredez A."/>
            <person name="Chapman J."/>
            <person name="Pham J."/>
            <person name="Shu S."/>
            <person name="Neupane R."/>
            <person name="Cipriano M."/>
            <person name="Mancuso J."/>
            <person name="Tu H."/>
            <person name="Salamov A."/>
            <person name="Lindquist E."/>
            <person name="Shapiro H."/>
            <person name="Lucas S."/>
            <person name="Grigoriev I.V."/>
            <person name="Cande W.Z."/>
            <person name="Fulton C."/>
            <person name="Rokhsar D.S."/>
            <person name="Dawson S.C."/>
        </authorList>
    </citation>
    <scope>NUCLEOTIDE SEQUENCE [LARGE SCALE GENOMIC DNA]</scope>
    <source>
        <strain evidence="10 11">NEG-M</strain>
    </source>
</reference>
<dbReference type="InParanoid" id="D2VB64"/>
<dbReference type="KEGG" id="ngr:NAEGRDRAFT_66106"/>
<comment type="subcellular location">
    <subcellularLocation>
        <location evidence="1 5">Nucleus</location>
    </subcellularLocation>
</comment>
<proteinExistence type="inferred from homology"/>
<dbReference type="GO" id="GO:0005666">
    <property type="term" value="C:RNA polymerase III complex"/>
    <property type="evidence" value="ECO:0007669"/>
    <property type="project" value="UniProtKB-UniRule"/>
</dbReference>
<feature type="region of interest" description="Disordered" evidence="6">
    <location>
        <begin position="75"/>
        <end position="115"/>
    </location>
</feature>
<dbReference type="PANTHER" id="PTHR12949">
    <property type="entry name" value="RNA POLYMERASE III DNA DIRECTED -RELATED"/>
    <property type="match status" value="1"/>
</dbReference>
<feature type="domain" description="RNA polymerase III subunit RPC82-related helix-turn-helix" evidence="8">
    <location>
        <begin position="5"/>
        <end position="64"/>
    </location>
</feature>
<sequence length="597" mass="69771">MNKRHLAVEILNDQFGDIIGKVGSVLLEQGPQTMTDLIQNTSLQFPQVRNALLVLIQHNMCVYFDKNIYQQKLEHGSKNAEEEDDMKTQTEKLREQEERREKWKHKGGGNDTAPVTVPIEEEESEQIKAEKQKQFERQSKIIYYQVIIENIIMRLKSAKLLYTIRTSYGIDAEELLHILLQHGRLTMKELIQKALENITQTDYTFATESKKTSFITAFQKMVKDRFIKRVQPYVSSIQLQEQKKNAKEGGSNSTTDLLQKYSKQNKESKKKSDKSKKRKTIEDEDGSSQYEPEKKKKKGTSSEISPLEFDTEEFDSIDEDEIHIDAENILWTTNYSQFIRTFRNESIIKYVETKMGEQFASIVKAAFDETAPYQRSKNDPMSTPLKFEKLYDRISETEEIGRKVLENNLSFLCNPELDILRAMGKDTYFINLKGVADKLKKQETEVIISQKYSVIGCRLFRLLLEKKYLEQTHIAECALLPPCEARTLLMNMLRGSILHLQEVPKSKDRSAQQTFFLWSVKLEQVYEKIIDDMYKSVRNLRIRLKKEQQHIIESGILESTYLSEEQEEQIRRLKNIEDRLEASLIKLVDLITLFEDF</sequence>
<keyword evidence="2 5" id="KW-0240">DNA-directed RNA polymerase</keyword>
<feature type="domain" description="DNA-directed RNA polymerase III subunit RPC3 winged-helix" evidence="9">
    <location>
        <begin position="445"/>
        <end position="520"/>
    </location>
</feature>